<feature type="region of interest" description="Disordered" evidence="1">
    <location>
        <begin position="16"/>
        <end position="48"/>
    </location>
</feature>
<reference evidence="2" key="1">
    <citation type="submission" date="2021-05" db="EMBL/GenBank/DDBJ databases">
        <authorList>
            <person name="Alioto T."/>
            <person name="Alioto T."/>
            <person name="Gomez Garrido J."/>
        </authorList>
    </citation>
    <scope>NUCLEOTIDE SEQUENCE</scope>
</reference>
<dbReference type="EMBL" id="HBUF01028002">
    <property type="protein sequence ID" value="CAG6613563.1"/>
    <property type="molecule type" value="Transcribed_RNA"/>
</dbReference>
<name>A0A8D8LW09_9HEMI</name>
<accession>A0A8D8LW09</accession>
<protein>
    <submittedName>
        <fullName evidence="2">Uncharacterized protein</fullName>
    </submittedName>
</protein>
<evidence type="ECO:0000256" key="1">
    <source>
        <dbReference type="SAM" id="MobiDB-lite"/>
    </source>
</evidence>
<dbReference type="AlphaFoldDB" id="A0A8D8LW09"/>
<proteinExistence type="predicted"/>
<feature type="compositionally biased region" description="Low complexity" evidence="1">
    <location>
        <begin position="16"/>
        <end position="31"/>
    </location>
</feature>
<sequence>MSLSSSTPRSLSGLDLTLLAPRLSSSPTSSRGEGEGTSGGGLLLPPLLGLGSPSLRGGGVNDISSSSSASFSLSALSRGLSGLPSSRDREDLRSRSRDSFLDFFRFFFPPREDEG</sequence>
<evidence type="ECO:0000313" key="2">
    <source>
        <dbReference type="EMBL" id="CAG6613563.1"/>
    </source>
</evidence>
<organism evidence="2">
    <name type="scientific">Cacopsylla melanoneura</name>
    <dbReference type="NCBI Taxonomy" id="428564"/>
    <lineage>
        <taxon>Eukaryota</taxon>
        <taxon>Metazoa</taxon>
        <taxon>Ecdysozoa</taxon>
        <taxon>Arthropoda</taxon>
        <taxon>Hexapoda</taxon>
        <taxon>Insecta</taxon>
        <taxon>Pterygota</taxon>
        <taxon>Neoptera</taxon>
        <taxon>Paraneoptera</taxon>
        <taxon>Hemiptera</taxon>
        <taxon>Sternorrhyncha</taxon>
        <taxon>Psylloidea</taxon>
        <taxon>Psyllidae</taxon>
        <taxon>Psyllinae</taxon>
        <taxon>Cacopsylla</taxon>
    </lineage>
</organism>